<evidence type="ECO:0000313" key="2">
    <source>
        <dbReference type="EMBL" id="EGX95991.1"/>
    </source>
</evidence>
<evidence type="ECO:0000256" key="1">
    <source>
        <dbReference type="SAM" id="MobiDB-lite"/>
    </source>
</evidence>
<proteinExistence type="predicted"/>
<accession>G3J577</accession>
<name>G3J577_CORMM</name>
<dbReference type="KEGG" id="cmt:CCM_00645"/>
<dbReference type="GeneID" id="18162680"/>
<sequence>MFRCSRFGVPVGFGANCRFYSGQVACSESDLHQESLLWARPEAIWNDQSRAEPISSLAGARVGLSEPPSWGGPASDTGCRHTTST</sequence>
<evidence type="ECO:0000313" key="3">
    <source>
        <dbReference type="Proteomes" id="UP000001610"/>
    </source>
</evidence>
<protein>
    <submittedName>
        <fullName evidence="2">Uncharacterized protein</fullName>
    </submittedName>
</protein>
<feature type="region of interest" description="Disordered" evidence="1">
    <location>
        <begin position="61"/>
        <end position="85"/>
    </location>
</feature>
<dbReference type="AlphaFoldDB" id="G3J577"/>
<dbReference type="HOGENOM" id="CLU_2512561_0_0_1"/>
<dbReference type="RefSeq" id="XP_006665868.1">
    <property type="nucleotide sequence ID" value="XM_006665805.1"/>
</dbReference>
<reference evidence="2 3" key="1">
    <citation type="journal article" date="2011" name="Genome Biol.">
        <title>Genome sequence of the insect pathogenic fungus Cordyceps militaris, a valued traditional Chinese medicine.</title>
        <authorList>
            <person name="Zheng P."/>
            <person name="Xia Y."/>
            <person name="Xiao G."/>
            <person name="Xiong C."/>
            <person name="Hu X."/>
            <person name="Zhang S."/>
            <person name="Zheng H."/>
            <person name="Huang Y."/>
            <person name="Zhou Y."/>
            <person name="Wang S."/>
            <person name="Zhao G.P."/>
            <person name="Liu X."/>
            <person name="St Leger R.J."/>
            <person name="Wang C."/>
        </authorList>
    </citation>
    <scope>NUCLEOTIDE SEQUENCE [LARGE SCALE GENOMIC DNA]</scope>
    <source>
        <strain evidence="2 3">CM01</strain>
    </source>
</reference>
<gene>
    <name evidence="2" type="ORF">CCM_00645</name>
</gene>
<organism evidence="2 3">
    <name type="scientific">Cordyceps militaris (strain CM01)</name>
    <name type="common">Caterpillar fungus</name>
    <dbReference type="NCBI Taxonomy" id="983644"/>
    <lineage>
        <taxon>Eukaryota</taxon>
        <taxon>Fungi</taxon>
        <taxon>Dikarya</taxon>
        <taxon>Ascomycota</taxon>
        <taxon>Pezizomycotina</taxon>
        <taxon>Sordariomycetes</taxon>
        <taxon>Hypocreomycetidae</taxon>
        <taxon>Hypocreales</taxon>
        <taxon>Cordycipitaceae</taxon>
        <taxon>Cordyceps</taxon>
    </lineage>
</organism>
<dbReference type="EMBL" id="JH126399">
    <property type="protein sequence ID" value="EGX95991.1"/>
    <property type="molecule type" value="Genomic_DNA"/>
</dbReference>
<dbReference type="VEuPathDB" id="FungiDB:CCM_00645"/>
<dbReference type="InParanoid" id="G3J577"/>
<keyword evidence="3" id="KW-1185">Reference proteome</keyword>
<dbReference type="Proteomes" id="UP000001610">
    <property type="component" value="Unassembled WGS sequence"/>
</dbReference>